<gene>
    <name evidence="1" type="ORF">CWATWH0003_0919</name>
</gene>
<evidence type="ECO:0000313" key="2">
    <source>
        <dbReference type="Proteomes" id="UP000003477"/>
    </source>
</evidence>
<name>G5J082_CROWT</name>
<dbReference type="AlphaFoldDB" id="G5J082"/>
<protein>
    <submittedName>
        <fullName evidence="1">Uncharacterized protein</fullName>
    </submittedName>
</protein>
<organism evidence="1 2">
    <name type="scientific">Crocosphaera watsonii WH 0003</name>
    <dbReference type="NCBI Taxonomy" id="423471"/>
    <lineage>
        <taxon>Bacteria</taxon>
        <taxon>Bacillati</taxon>
        <taxon>Cyanobacteriota</taxon>
        <taxon>Cyanophyceae</taxon>
        <taxon>Oscillatoriophycideae</taxon>
        <taxon>Chroococcales</taxon>
        <taxon>Aphanothecaceae</taxon>
        <taxon>Crocosphaera</taxon>
    </lineage>
</organism>
<sequence>MSTKKKFALTLQLDSEAVRVFESISDTDKDNLEMLVSCLFKDYQKSSIESFRKIIDAINA</sequence>
<dbReference type="EMBL" id="AESD01000148">
    <property type="protein sequence ID" value="EHJ14408.1"/>
    <property type="molecule type" value="Genomic_DNA"/>
</dbReference>
<dbReference type="Proteomes" id="UP000003477">
    <property type="component" value="Unassembled WGS sequence"/>
</dbReference>
<accession>G5J082</accession>
<reference evidence="1 2" key="1">
    <citation type="journal article" date="2011" name="Front. Microbiol.">
        <title>Two Strains of Crocosphaera watsonii with Highly Conserved Genomes are Distinguished by Strain-Specific Features.</title>
        <authorList>
            <person name="Bench S.R."/>
            <person name="Ilikchyan I.N."/>
            <person name="Tripp H.J."/>
            <person name="Zehr J.P."/>
        </authorList>
    </citation>
    <scope>NUCLEOTIDE SEQUENCE [LARGE SCALE GENOMIC DNA]</scope>
    <source>
        <strain evidence="1 2">WH 0003</strain>
    </source>
</reference>
<dbReference type="GeneID" id="88764795"/>
<dbReference type="PATRIC" id="fig|423471.3.peg.848"/>
<comment type="caution">
    <text evidence="1">The sequence shown here is derived from an EMBL/GenBank/DDBJ whole genome shotgun (WGS) entry which is preliminary data.</text>
</comment>
<evidence type="ECO:0000313" key="1">
    <source>
        <dbReference type="EMBL" id="EHJ14408.1"/>
    </source>
</evidence>
<proteinExistence type="predicted"/>
<dbReference type="RefSeq" id="WP_007309455.1">
    <property type="nucleotide sequence ID" value="NZ_AESD01000148.1"/>
</dbReference>